<evidence type="ECO:0000313" key="2">
    <source>
        <dbReference type="Proteomes" id="UP001623330"/>
    </source>
</evidence>
<reference evidence="1 2" key="1">
    <citation type="submission" date="2024-05" db="EMBL/GenBank/DDBJ databases">
        <title>Long read based assembly of the Candida bracarensis genome reveals expanded adhesin content.</title>
        <authorList>
            <person name="Marcet-Houben M."/>
            <person name="Ksiezopolska E."/>
            <person name="Gabaldon T."/>
        </authorList>
    </citation>
    <scope>NUCLEOTIDE SEQUENCE [LARGE SCALE GENOMIC DNA]</scope>
    <source>
        <strain evidence="1 2">CBM6</strain>
    </source>
</reference>
<gene>
    <name evidence="1" type="ORF">RNJ44_02466</name>
</gene>
<protein>
    <recommendedName>
        <fullName evidence="3">Cleavage/polyadenylation specificity factor A subunit C-terminal domain-containing protein</fullName>
    </recommendedName>
</protein>
<comment type="caution">
    <text evidence="1">The sequence shown here is derived from an EMBL/GenBank/DDBJ whole genome shotgun (WGS) entry which is preliminary data.</text>
</comment>
<proteinExistence type="predicted"/>
<dbReference type="Proteomes" id="UP001623330">
    <property type="component" value="Unassembled WGS sequence"/>
</dbReference>
<organism evidence="1 2">
    <name type="scientific">Nakaseomyces bracarensis</name>
    <dbReference type="NCBI Taxonomy" id="273131"/>
    <lineage>
        <taxon>Eukaryota</taxon>
        <taxon>Fungi</taxon>
        <taxon>Dikarya</taxon>
        <taxon>Ascomycota</taxon>
        <taxon>Saccharomycotina</taxon>
        <taxon>Saccharomycetes</taxon>
        <taxon>Saccharomycetales</taxon>
        <taxon>Saccharomycetaceae</taxon>
        <taxon>Nakaseomyces</taxon>
    </lineage>
</organism>
<accession>A0ABR4NLS6</accession>
<keyword evidence="2" id="KW-1185">Reference proteome</keyword>
<evidence type="ECO:0008006" key="3">
    <source>
        <dbReference type="Google" id="ProtNLM"/>
    </source>
</evidence>
<name>A0ABR4NLS6_9SACH</name>
<sequence length="1002" mass="114530">MDELVFGILPVVDDTPWRYFLVVNRELWVLSEDWKLKEKRPAVGIHLVVSHKEIYSIDLHSSEQDHVHLFRTIRNYGTAYIKDKMRSGYLASSSDTLHFINLPDMTIEPLYRFEGMDIVGFHEQSRLGNVVSVVLLTKSHIYNCYMLVEMNVASRDHVAVADADAEVAKVDVEIISTTKLFNSDIDFQFTFSDNHELVILTDAYLLVLYAEGKLEICGIDRTFDFIDSRACQLNVRKLRVDQYEIRAFMAPERRILKINVSFHSSPVDIATITQEIKDTDNLYLLRYIGDGTKAIAGYRDKDIKILSTKKLKSINSFAPFQCNIQFRNRIIDVVALDTGKPSHNRVVTLGYDHQYSPHLMLMDSYNPGYINFSSPDIFGPYDSIEDFWPTNKLGVVVKNEKGLYVSGTLLDRNPNVFSITNEGYFIEDSGDILGVIPSTTTKAIEKSYIIHKFPNIVERIEIDENGTLQETKIRNIDGLDGDCTVIKDELNIYYYRKNTLYVIREFATSGDEIAKLPVSCQIYDCVMGTPAGSRVLISDIMGCLYLFDFGTNAILKKLYSKNKLPFKLLTVDAQSTYVLAYNNHETVFVDLLENVLYFVDIKLGHQEVKVSREIEAGNLWFLDSNNFINKLTIKMENSISELSSAAEPCMAEKLVINLHSIPDSIIYLYHNSEYIVLSEKSEKNIKLSVANISTGSYEGSSAIEVQEEILCCKLFSLNSTSPEFQPFEMLKYKNLFIVAITTSKGTILYLFELLWKENSLKKHSINVLKNPITDIVSTPEKIHAYLFQDLQQSFIVEQLGDGKFKLTEIFEVDDYNLERKDYFGIPIFPDMDITAHMRSNVLILPEVCQKFVFSDIVANRLWTYSHCSAPNAVNSIMIKSAEFFVGMMKHSGNLKICIKDGDYYDYIDIESAHIIESIKPINPYSGFPLCYSYMDNGQSLFLLIFEDGYFGILEVIENREDLWRGFIEDVTKAGSYQSANLKYSFRIKRITTRAPSTEKLTP</sequence>
<evidence type="ECO:0000313" key="1">
    <source>
        <dbReference type="EMBL" id="KAL3228521.1"/>
    </source>
</evidence>
<dbReference type="EMBL" id="JBEVYD010000013">
    <property type="protein sequence ID" value="KAL3228521.1"/>
    <property type="molecule type" value="Genomic_DNA"/>
</dbReference>